<feature type="transmembrane region" description="Helical" evidence="1">
    <location>
        <begin position="88"/>
        <end position="109"/>
    </location>
</feature>
<keyword evidence="3" id="KW-1185">Reference proteome</keyword>
<dbReference type="eggNOG" id="ENOG503325S">
    <property type="taxonomic scope" value="Bacteria"/>
</dbReference>
<reference evidence="2 3" key="1">
    <citation type="submission" date="2009-01" db="EMBL/GenBank/DDBJ databases">
        <authorList>
            <person name="Fulton L."/>
            <person name="Clifton S."/>
            <person name="Fulton B."/>
            <person name="Xu J."/>
            <person name="Minx P."/>
            <person name="Pepin K.H."/>
            <person name="Johnson M."/>
            <person name="Bhonagiri V."/>
            <person name="Nash W.E."/>
            <person name="Mardis E.R."/>
            <person name="Wilson R.K."/>
        </authorList>
    </citation>
    <scope>NUCLEOTIDE SEQUENCE [LARGE SCALE GENOMIC DNA]</scope>
    <source>
        <strain evidence="3">DSM 10507 / JCM 14656 / S5a33</strain>
    </source>
</reference>
<dbReference type="HOGENOM" id="CLU_1953287_0_0_9"/>
<evidence type="ECO:0000313" key="3">
    <source>
        <dbReference type="Proteomes" id="UP000003100"/>
    </source>
</evidence>
<evidence type="ECO:0000256" key="1">
    <source>
        <dbReference type="SAM" id="Phobius"/>
    </source>
</evidence>
<gene>
    <name evidence="2" type="ORF">RUMHYD_01841</name>
</gene>
<proteinExistence type="predicted"/>
<feature type="non-terminal residue" evidence="2">
    <location>
        <position position="129"/>
    </location>
</feature>
<evidence type="ECO:0000313" key="2">
    <source>
        <dbReference type="EMBL" id="EEG49239.1"/>
    </source>
</evidence>
<evidence type="ECO:0008006" key="4">
    <source>
        <dbReference type="Google" id="ProtNLM"/>
    </source>
</evidence>
<keyword evidence="1" id="KW-0812">Transmembrane</keyword>
<organism evidence="2 3">
    <name type="scientific">Blautia hydrogenotrophica (strain DSM 10507 / JCM 14656 / S5a33)</name>
    <name type="common">Ruminococcus hydrogenotrophicus</name>
    <dbReference type="NCBI Taxonomy" id="476272"/>
    <lineage>
        <taxon>Bacteria</taxon>
        <taxon>Bacillati</taxon>
        <taxon>Bacillota</taxon>
        <taxon>Clostridia</taxon>
        <taxon>Lachnospirales</taxon>
        <taxon>Lachnospiraceae</taxon>
        <taxon>Blautia</taxon>
    </lineage>
</organism>
<keyword evidence="1" id="KW-0472">Membrane</keyword>
<comment type="caution">
    <text evidence="2">The sequence shown here is derived from an EMBL/GenBank/DDBJ whole genome shotgun (WGS) entry which is preliminary data.</text>
</comment>
<sequence length="129" mass="14456">MANLLRAEFYKLAHNGSFWMIGLVSFLLGRVLLLDGRQTSHLFYSALYNVPLLSFLTNIWGAIWVGGEFQQGTLYWYVEAGHKRIKVLLAKVVTYQVSCAVVLLLPVLLCGISGENLVEEKVFSALEFG</sequence>
<dbReference type="Proteomes" id="UP000003100">
    <property type="component" value="Unassembled WGS sequence"/>
</dbReference>
<feature type="transmembrane region" description="Helical" evidence="1">
    <location>
        <begin position="12"/>
        <end position="34"/>
    </location>
</feature>
<keyword evidence="1" id="KW-1133">Transmembrane helix</keyword>
<protein>
    <recommendedName>
        <fullName evidence="4">ABC-2 family transporter protein</fullName>
    </recommendedName>
</protein>
<dbReference type="EMBL" id="ACBZ01000096">
    <property type="protein sequence ID" value="EEG49239.1"/>
    <property type="molecule type" value="Genomic_DNA"/>
</dbReference>
<dbReference type="AlphaFoldDB" id="C0CLW8"/>
<reference evidence="2 3" key="2">
    <citation type="submission" date="2009-02" db="EMBL/GenBank/DDBJ databases">
        <title>Draft genome sequence of Blautia hydrogenotrophica DSM 10507 (Ruminococcus hydrogenotrophicus DSM 10507).</title>
        <authorList>
            <person name="Sudarsanam P."/>
            <person name="Ley R."/>
            <person name="Guruge J."/>
            <person name="Turnbaugh P.J."/>
            <person name="Mahowald M."/>
            <person name="Liep D."/>
            <person name="Gordon J."/>
        </authorList>
    </citation>
    <scope>NUCLEOTIDE SEQUENCE [LARGE SCALE GENOMIC DNA]</scope>
    <source>
        <strain evidence="3">DSM 10507 / JCM 14656 / S5a33</strain>
    </source>
</reference>
<feature type="transmembrane region" description="Helical" evidence="1">
    <location>
        <begin position="46"/>
        <end position="67"/>
    </location>
</feature>
<accession>C0CLW8</accession>
<name>C0CLW8_BLAHS</name>